<accession>A0AAU7YCD0</accession>
<proteinExistence type="predicted"/>
<dbReference type="EMBL" id="PP926243">
    <property type="protein sequence ID" value="XBY85570.1"/>
    <property type="molecule type" value="Genomic_RNA"/>
</dbReference>
<feature type="compositionally biased region" description="Polar residues" evidence="1">
    <location>
        <begin position="726"/>
        <end position="736"/>
    </location>
</feature>
<feature type="region of interest" description="Disordered" evidence="1">
    <location>
        <begin position="726"/>
        <end position="762"/>
    </location>
</feature>
<reference evidence="2" key="1">
    <citation type="submission" date="2024-05" db="EMBL/GenBank/DDBJ databases">
        <title>Viral Diversity and Horizontal Gene Transfer Among Viruses in Setosphaeria turcica Population from Northern Corn Leaf Blight of Maize.</title>
        <authorList>
            <person name="Jia J."/>
            <person name="Mu F."/>
        </authorList>
    </citation>
    <scope>NUCLEOTIDE SEQUENCE</scope>
    <source>
        <strain evidence="2">5-1-1</strain>
    </source>
</reference>
<evidence type="ECO:0000256" key="1">
    <source>
        <dbReference type="SAM" id="MobiDB-lite"/>
    </source>
</evidence>
<name>A0AAU7YCD0_9VIRU</name>
<feature type="region of interest" description="Disordered" evidence="1">
    <location>
        <begin position="450"/>
        <end position="481"/>
    </location>
</feature>
<evidence type="ECO:0000313" key="2">
    <source>
        <dbReference type="EMBL" id="XBY85570.1"/>
    </source>
</evidence>
<sequence length="762" mass="84573">MTAMLEYQYPCLPVISREVTLPVGACPTPDMRLKRCIEIGAELPTSSPVPVENLVNPRLTGQDPLSTTVDRLGPPLSRYFDFLWSTLTKPSTTCQIRKVRAHRRVCANLTVGGESVPRLWFVNLLGVEPSTDLGNSRTELTSRGGNRGVSKGRYESGWVMCSAMCVVLTQVQLEQPCSSACRNPKLPFTGMPQSAEHSRKFGVPTLTRRDRSLTLVQSTSASSQAVERARVHGMLAHDPITVTDKLLQGWGSKGPKRRIVEQCVGFTEHKANLRPKALTLMEFASYCRGSLRIGRDVLGMCESGKIISANDPTAAQPLTHPVIEDTQYREGARGTHKGTAQLRDIDCLPILVHTKTSSKLRPRSLRELRLVVTDIMHVMTNSEITLEFGTKKSGETSFSKALDDSQDGIMSETVSRPGQVCREVDFSRHEPTQPLQDFLFSMRGIRKDLRNSSKESGPEDLANQVSLGEDSGRRDGNDSCLHPQLCDNGGVMSHTSRRGSQQKRCGVRHVTLRTDNSRVHNELITPYSPLGRVLEVRRKSGRFFIVLVTDDRTTPCATLGNTAPPSACQIGQYLIITSILTVSFNHCACRRRHRVTIRMLECSSQDVGDMFLNTLQCPLGSNMSIREVSRVYVQSFFLRRVTRCWESTSQPTKGQLSFYSETTIQERKELCGEMVGLRKSCTTTLKGSCPQGVTDILKGSCNLFPSHAIARKGYPPTHFPRTATCSNATRNQSTPSRFPKLLGVHRHPTTRDLPLRSPPACY</sequence>
<protein>
    <submittedName>
        <fullName evidence="2">Uncharacterized protein</fullName>
    </submittedName>
</protein>
<organism evidence="2">
    <name type="scientific">Exserohilum turcicum narnavirus 6</name>
    <dbReference type="NCBI Taxonomy" id="3229038"/>
    <lineage>
        <taxon>Viruses</taxon>
        <taxon>Riboviria</taxon>
        <taxon>Orthornavirae</taxon>
        <taxon>Lenarviricota</taxon>
        <taxon>Amabiliviricetes</taxon>
        <taxon>Wolframvirales</taxon>
        <taxon>Narnaviridae</taxon>
        <taxon>Narnavirus</taxon>
    </lineage>
</organism>